<comment type="subcellular location">
    <subcellularLocation>
        <location evidence="1">Cell membrane</location>
        <topology evidence="1">Multi-pass membrane protein</topology>
    </subcellularLocation>
</comment>
<proteinExistence type="predicted"/>
<dbReference type="InterPro" id="IPR036640">
    <property type="entry name" value="ABC1_TM_sf"/>
</dbReference>
<dbReference type="OrthoDB" id="9806127at2"/>
<dbReference type="EMBL" id="PPTS01000002">
    <property type="protein sequence ID" value="RDB66228.1"/>
    <property type="molecule type" value="Genomic_DNA"/>
</dbReference>
<dbReference type="Pfam" id="PF00005">
    <property type="entry name" value="ABC_tran"/>
    <property type="match status" value="1"/>
</dbReference>
<dbReference type="GO" id="GO:0034040">
    <property type="term" value="F:ATPase-coupled lipid transmembrane transporter activity"/>
    <property type="evidence" value="ECO:0007669"/>
    <property type="project" value="TreeGrafter"/>
</dbReference>
<dbReference type="CDD" id="cd07346">
    <property type="entry name" value="ABC_6TM_exporters"/>
    <property type="match status" value="1"/>
</dbReference>
<evidence type="ECO:0000256" key="4">
    <source>
        <dbReference type="ARBA" id="ARBA00022840"/>
    </source>
</evidence>
<dbReference type="InterPro" id="IPR011527">
    <property type="entry name" value="ABC1_TM_dom"/>
</dbReference>
<organism evidence="10 11">
    <name type="scientific">Gordonibacter pamelaeae</name>
    <dbReference type="NCBI Taxonomy" id="471189"/>
    <lineage>
        <taxon>Bacteria</taxon>
        <taxon>Bacillati</taxon>
        <taxon>Actinomycetota</taxon>
        <taxon>Coriobacteriia</taxon>
        <taxon>Eggerthellales</taxon>
        <taxon>Eggerthellaceae</taxon>
        <taxon>Gordonibacter</taxon>
    </lineage>
</organism>
<dbReference type="InterPro" id="IPR039421">
    <property type="entry name" value="Type_1_exporter"/>
</dbReference>
<reference evidence="10 11" key="1">
    <citation type="journal article" date="2018" name="Elife">
        <title>Discovery and characterization of a prevalent human gut bacterial enzyme sufficient for the inactivation of a family of plant toxins.</title>
        <authorList>
            <person name="Koppel N."/>
            <person name="Bisanz J.E."/>
            <person name="Pandelia M.E."/>
            <person name="Turnbaugh P.J."/>
            <person name="Balskus E.P."/>
        </authorList>
    </citation>
    <scope>NUCLEOTIDE SEQUENCE [LARGE SCALE GENOMIC DNA]</scope>
    <source>
        <strain evidence="10 11">3C</strain>
    </source>
</reference>
<dbReference type="AlphaFoldDB" id="A0A369M720"/>
<evidence type="ECO:0000256" key="5">
    <source>
        <dbReference type="ARBA" id="ARBA00022989"/>
    </source>
</evidence>
<feature type="transmembrane region" description="Helical" evidence="7">
    <location>
        <begin position="155"/>
        <end position="173"/>
    </location>
</feature>
<dbReference type="Gene3D" id="3.40.50.300">
    <property type="entry name" value="P-loop containing nucleotide triphosphate hydrolases"/>
    <property type="match status" value="1"/>
</dbReference>
<dbReference type="GO" id="GO:0005524">
    <property type="term" value="F:ATP binding"/>
    <property type="evidence" value="ECO:0007669"/>
    <property type="project" value="UniProtKB-KW"/>
</dbReference>
<keyword evidence="11" id="KW-1185">Reference proteome</keyword>
<keyword evidence="3" id="KW-0547">Nucleotide-binding</keyword>
<dbReference type="InterPro" id="IPR003593">
    <property type="entry name" value="AAA+_ATPase"/>
</dbReference>
<evidence type="ECO:0000256" key="1">
    <source>
        <dbReference type="ARBA" id="ARBA00004651"/>
    </source>
</evidence>
<feature type="domain" description="ABC transporter" evidence="8">
    <location>
        <begin position="358"/>
        <end position="570"/>
    </location>
</feature>
<feature type="transmembrane region" description="Helical" evidence="7">
    <location>
        <begin position="259"/>
        <end position="284"/>
    </location>
</feature>
<sequence length="572" mass="60479">MEEGSREGGPRPAIREAARMSVRGWIVRAAGRTAWLVAALCALQSAIAVNGIAFALLMRQAVDAAVTGLPEAFQGAAAAFAGLVLLQVVLRAANRFVLEQARALLDNRLRRRAFAGALEQEYRVASSFHTGALMSRMTSDVAVVTEGATSFVPNLVSMGIRVVGALAAMYVLVPTLALVFLAAGCAAALLSVLLRGWLKRLHRGMQEAESDVRCFLQECLESLLVVRAFGCERKVERASERAMDEHARARMRKANASNLCNTGLTLAMQAGYVLGFAWCGWGILQGTVSYGTLMAVVQLVGQIQSPFASLGGTFSRYSSMLASAERLMELDGAGGGGRRGASLADADARGLYARMEVLRFDDVTFGYGRDLVLEGFSLVVPKGSFVAVTGPSGQGKSTLVKLLLGAYPPDAGEVRLEDRGGSLSAADAPAGLFAYVPQGNHLMSGAIREVVGFAERGDAIDDEAVRAACRVACADEFVSGLPDGYGTVLGERGAGLSEGQMQRLAVARAVYSGAPVLLLDEATSAIDAATERRMLENLRALPGRTAIVVTHRAETLALCDDVVEMEEVQHGC</sequence>
<dbReference type="PROSITE" id="PS50929">
    <property type="entry name" value="ABC_TM1F"/>
    <property type="match status" value="1"/>
</dbReference>
<keyword evidence="5 7" id="KW-1133">Transmembrane helix</keyword>
<evidence type="ECO:0000256" key="2">
    <source>
        <dbReference type="ARBA" id="ARBA00022692"/>
    </source>
</evidence>
<dbReference type="SUPFAM" id="SSF52540">
    <property type="entry name" value="P-loop containing nucleoside triphosphate hydrolases"/>
    <property type="match status" value="1"/>
</dbReference>
<evidence type="ECO:0000259" key="8">
    <source>
        <dbReference type="PROSITE" id="PS50893"/>
    </source>
</evidence>
<dbReference type="PANTHER" id="PTHR24221">
    <property type="entry name" value="ATP-BINDING CASSETTE SUB-FAMILY B"/>
    <property type="match status" value="1"/>
</dbReference>
<feature type="transmembrane region" description="Helical" evidence="7">
    <location>
        <begin position="179"/>
        <end position="198"/>
    </location>
</feature>
<keyword evidence="6 7" id="KW-0472">Membrane</keyword>
<name>A0A369M720_9ACTN</name>
<dbReference type="GO" id="GO:0005886">
    <property type="term" value="C:plasma membrane"/>
    <property type="evidence" value="ECO:0007669"/>
    <property type="project" value="UniProtKB-SubCell"/>
</dbReference>
<evidence type="ECO:0000313" key="11">
    <source>
        <dbReference type="Proteomes" id="UP000254000"/>
    </source>
</evidence>
<dbReference type="InterPro" id="IPR027417">
    <property type="entry name" value="P-loop_NTPase"/>
</dbReference>
<dbReference type="Pfam" id="PF00664">
    <property type="entry name" value="ABC_membrane"/>
    <property type="match status" value="1"/>
</dbReference>
<dbReference type="PANTHER" id="PTHR24221:SF654">
    <property type="entry name" value="ATP-BINDING CASSETTE SUB-FAMILY B MEMBER 6"/>
    <property type="match status" value="1"/>
</dbReference>
<evidence type="ECO:0000256" key="3">
    <source>
        <dbReference type="ARBA" id="ARBA00022741"/>
    </source>
</evidence>
<gene>
    <name evidence="10" type="ORF">C1877_03275</name>
</gene>
<accession>A0A369M720</accession>
<dbReference type="PROSITE" id="PS50893">
    <property type="entry name" value="ABC_TRANSPORTER_2"/>
    <property type="match status" value="1"/>
</dbReference>
<evidence type="ECO:0000259" key="9">
    <source>
        <dbReference type="PROSITE" id="PS50929"/>
    </source>
</evidence>
<feature type="transmembrane region" description="Helical" evidence="7">
    <location>
        <begin position="33"/>
        <end position="57"/>
    </location>
</feature>
<keyword evidence="4 10" id="KW-0067">ATP-binding</keyword>
<protein>
    <submittedName>
        <fullName evidence="10">ABC transporter ATP-binding protein</fullName>
    </submittedName>
</protein>
<dbReference type="GO" id="GO:0016887">
    <property type="term" value="F:ATP hydrolysis activity"/>
    <property type="evidence" value="ECO:0007669"/>
    <property type="project" value="InterPro"/>
</dbReference>
<dbReference type="SMART" id="SM00382">
    <property type="entry name" value="AAA"/>
    <property type="match status" value="1"/>
</dbReference>
<keyword evidence="2 7" id="KW-0812">Transmembrane</keyword>
<comment type="caution">
    <text evidence="10">The sequence shown here is derived from an EMBL/GenBank/DDBJ whole genome shotgun (WGS) entry which is preliminary data.</text>
</comment>
<dbReference type="GO" id="GO:0140359">
    <property type="term" value="F:ABC-type transporter activity"/>
    <property type="evidence" value="ECO:0007669"/>
    <property type="project" value="InterPro"/>
</dbReference>
<feature type="transmembrane region" description="Helical" evidence="7">
    <location>
        <begin position="72"/>
        <end position="93"/>
    </location>
</feature>
<dbReference type="Proteomes" id="UP000254000">
    <property type="component" value="Unassembled WGS sequence"/>
</dbReference>
<feature type="domain" description="ABC transmembrane type-1" evidence="9">
    <location>
        <begin position="51"/>
        <end position="319"/>
    </location>
</feature>
<evidence type="ECO:0000256" key="6">
    <source>
        <dbReference type="ARBA" id="ARBA00023136"/>
    </source>
</evidence>
<dbReference type="Gene3D" id="1.20.1560.10">
    <property type="entry name" value="ABC transporter type 1, transmembrane domain"/>
    <property type="match status" value="1"/>
</dbReference>
<evidence type="ECO:0000256" key="7">
    <source>
        <dbReference type="SAM" id="Phobius"/>
    </source>
</evidence>
<dbReference type="InterPro" id="IPR003439">
    <property type="entry name" value="ABC_transporter-like_ATP-bd"/>
</dbReference>
<evidence type="ECO:0000313" key="10">
    <source>
        <dbReference type="EMBL" id="RDB66228.1"/>
    </source>
</evidence>
<dbReference type="SUPFAM" id="SSF90123">
    <property type="entry name" value="ABC transporter transmembrane region"/>
    <property type="match status" value="1"/>
</dbReference>